<protein>
    <recommendedName>
        <fullName evidence="4 8">Probable 2-phosphosulfolactate phosphatase</fullName>
        <ecNumber evidence="3 8">3.1.3.71</ecNumber>
    </recommendedName>
</protein>
<dbReference type="GO" id="GO:0050545">
    <property type="term" value="F:sulfopyruvate decarboxylase activity"/>
    <property type="evidence" value="ECO:0007669"/>
    <property type="project" value="TreeGrafter"/>
</dbReference>
<dbReference type="HAMAP" id="MF_00490">
    <property type="entry name" value="ComB"/>
    <property type="match status" value="1"/>
</dbReference>
<keyword evidence="5 8" id="KW-0378">Hydrolase</keyword>
<dbReference type="GO" id="GO:0000287">
    <property type="term" value="F:magnesium ion binding"/>
    <property type="evidence" value="ECO:0007669"/>
    <property type="project" value="UniProtKB-UniRule"/>
</dbReference>
<dbReference type="PANTHER" id="PTHR37311">
    <property type="entry name" value="2-PHOSPHOSULFOLACTATE PHOSPHATASE-RELATED"/>
    <property type="match status" value="1"/>
</dbReference>
<organism evidence="9 10">
    <name type="scientific">Longimicrobium terrae</name>
    <dbReference type="NCBI Taxonomy" id="1639882"/>
    <lineage>
        <taxon>Bacteria</taxon>
        <taxon>Pseudomonadati</taxon>
        <taxon>Gemmatimonadota</taxon>
        <taxon>Longimicrobiia</taxon>
        <taxon>Longimicrobiales</taxon>
        <taxon>Longimicrobiaceae</taxon>
        <taxon>Longimicrobium</taxon>
    </lineage>
</organism>
<gene>
    <name evidence="8" type="primary">comB</name>
    <name evidence="9" type="ORF">HNQ61_001849</name>
</gene>
<comment type="catalytic activity">
    <reaction evidence="7 8">
        <text>(2R)-O-phospho-3-sulfolactate + H2O = (2R)-3-sulfolactate + phosphate</text>
        <dbReference type="Rhea" id="RHEA:23416"/>
        <dbReference type="ChEBI" id="CHEBI:15377"/>
        <dbReference type="ChEBI" id="CHEBI:15597"/>
        <dbReference type="ChEBI" id="CHEBI:43474"/>
        <dbReference type="ChEBI" id="CHEBI:58738"/>
        <dbReference type="EC" id="3.1.3.71"/>
    </reaction>
</comment>
<evidence type="ECO:0000256" key="3">
    <source>
        <dbReference type="ARBA" id="ARBA00012953"/>
    </source>
</evidence>
<evidence type="ECO:0000313" key="9">
    <source>
        <dbReference type="EMBL" id="MBB6070230.1"/>
    </source>
</evidence>
<accession>A0A841GSI0</accession>
<dbReference type="EC" id="3.1.3.71" evidence="3 8"/>
<comment type="similarity">
    <text evidence="2 8">Belongs to the ComB family.</text>
</comment>
<sequence length="247" mass="25772">MRLDVLLTLGELVPGELAERTVVVLDVLRASSSIVEALASGARTLYPVGTIEEAIRLANTLGRDQTLLAGERKALPIEGFDLGNSPVEFTSERLSGRMVVMSTTNGTLALAAASAGGRVTVGSWLNFQAVVDDIVRSGAEPVFLCAGRDRAFGLEDAVCAGQLAAAVMAARPDDTWELNDGARAAIALAEAYPDPAAMFPQTTAGRAIIDAGLGDDLAYCAQRDLRDVLPVLQDRQITVAPPAPAAS</sequence>
<evidence type="ECO:0000256" key="2">
    <source>
        <dbReference type="ARBA" id="ARBA00009997"/>
    </source>
</evidence>
<evidence type="ECO:0000256" key="8">
    <source>
        <dbReference type="HAMAP-Rule" id="MF_00490"/>
    </source>
</evidence>
<name>A0A841GSI0_9BACT</name>
<evidence type="ECO:0000256" key="5">
    <source>
        <dbReference type="ARBA" id="ARBA00022801"/>
    </source>
</evidence>
<dbReference type="RefSeq" id="WP_170035627.1">
    <property type="nucleotide sequence ID" value="NZ_JABDTL010000001.1"/>
</dbReference>
<evidence type="ECO:0000256" key="7">
    <source>
        <dbReference type="ARBA" id="ARBA00033711"/>
    </source>
</evidence>
<dbReference type="Gene3D" id="3.90.1560.10">
    <property type="entry name" value="ComB-like"/>
    <property type="match status" value="1"/>
</dbReference>
<proteinExistence type="inferred from homology"/>
<keyword evidence="6 8" id="KW-0460">Magnesium</keyword>
<dbReference type="AlphaFoldDB" id="A0A841GSI0"/>
<dbReference type="EMBL" id="JACHIA010000004">
    <property type="protein sequence ID" value="MBB6070230.1"/>
    <property type="molecule type" value="Genomic_DNA"/>
</dbReference>
<dbReference type="InterPro" id="IPR036702">
    <property type="entry name" value="ComB-like_sf"/>
</dbReference>
<dbReference type="PANTHER" id="PTHR37311:SF1">
    <property type="entry name" value="2-PHOSPHOSULFOLACTATE PHOSPHATASE-RELATED"/>
    <property type="match status" value="1"/>
</dbReference>
<evidence type="ECO:0000256" key="4">
    <source>
        <dbReference type="ARBA" id="ARBA00021948"/>
    </source>
</evidence>
<evidence type="ECO:0000313" key="10">
    <source>
        <dbReference type="Proteomes" id="UP000582837"/>
    </source>
</evidence>
<dbReference type="Proteomes" id="UP000582837">
    <property type="component" value="Unassembled WGS sequence"/>
</dbReference>
<dbReference type="Pfam" id="PF04029">
    <property type="entry name" value="2-ph_phosp"/>
    <property type="match status" value="1"/>
</dbReference>
<evidence type="ECO:0000256" key="6">
    <source>
        <dbReference type="ARBA" id="ARBA00022842"/>
    </source>
</evidence>
<keyword evidence="10" id="KW-1185">Reference proteome</keyword>
<comment type="cofactor">
    <cofactor evidence="1 8">
        <name>Mg(2+)</name>
        <dbReference type="ChEBI" id="CHEBI:18420"/>
    </cofactor>
</comment>
<reference evidence="9 10" key="1">
    <citation type="submission" date="2020-08" db="EMBL/GenBank/DDBJ databases">
        <title>Genomic Encyclopedia of Type Strains, Phase IV (KMG-IV): sequencing the most valuable type-strain genomes for metagenomic binning, comparative biology and taxonomic classification.</title>
        <authorList>
            <person name="Goeker M."/>
        </authorList>
    </citation>
    <scope>NUCLEOTIDE SEQUENCE [LARGE SCALE GENOMIC DNA]</scope>
    <source>
        <strain evidence="9 10">DSM 29007</strain>
    </source>
</reference>
<dbReference type="SUPFAM" id="SSF142823">
    <property type="entry name" value="ComB-like"/>
    <property type="match status" value="1"/>
</dbReference>
<comment type="caution">
    <text evidence="9">The sequence shown here is derived from an EMBL/GenBank/DDBJ whole genome shotgun (WGS) entry which is preliminary data.</text>
</comment>
<dbReference type="InterPro" id="IPR005238">
    <property type="entry name" value="ComB-like"/>
</dbReference>
<evidence type="ECO:0000256" key="1">
    <source>
        <dbReference type="ARBA" id="ARBA00001946"/>
    </source>
</evidence>
<dbReference type="GO" id="GO:0050532">
    <property type="term" value="F:2-phosphosulfolactate phosphatase activity"/>
    <property type="evidence" value="ECO:0007669"/>
    <property type="project" value="UniProtKB-UniRule"/>
</dbReference>